<dbReference type="EMBL" id="MT732474">
    <property type="protein sequence ID" value="QQV91466.1"/>
    <property type="molecule type" value="Genomic_DNA"/>
</dbReference>
<proteinExistence type="predicted"/>
<accession>A0A8E5EBL0</accession>
<evidence type="ECO:0000313" key="1">
    <source>
        <dbReference type="EMBL" id="QQV91466.1"/>
    </source>
</evidence>
<evidence type="ECO:0000313" key="2">
    <source>
        <dbReference type="Proteomes" id="UP000693868"/>
    </source>
</evidence>
<name>A0A8E5EBL0_9CAUD</name>
<sequence>MTKTPEQFIKELFPDVPHKDRKIITNTILIASNRFNKPFDSLALEYKEKHDKEREEGLPIMLNHCLNTALLIESNHSLQGSYFSSYYNKISGNNGRAFMNAQNKLYLKEFNHLATEQSANINDLLKFKEIALEALSHSFDEDFEDLAEIIDVWSKNKGERKRILGIARKIKKDENS</sequence>
<dbReference type="Proteomes" id="UP000693868">
    <property type="component" value="Segment"/>
</dbReference>
<protein>
    <submittedName>
        <fullName evidence="1">Uncharacterized protein</fullName>
    </submittedName>
</protein>
<gene>
    <name evidence="1" type="ORF">Gundel1_34</name>
</gene>
<reference evidence="1" key="1">
    <citation type="submission" date="2020-07" db="EMBL/GenBank/DDBJ databases">
        <title>Highly diverse flavobacterial phages as mortality factor during North Sea spring blooms.</title>
        <authorList>
            <person name="Bartlau N."/>
            <person name="Wichels A."/>
            <person name="Krohne G."/>
            <person name="Adriaenssens E.M."/>
            <person name="Heins A."/>
            <person name="Fuchs B.M."/>
            <person name="Amann R."/>
            <person name="Moraru C."/>
        </authorList>
    </citation>
    <scope>NUCLEOTIDE SEQUENCE</scope>
</reference>
<keyword evidence="2" id="KW-1185">Reference proteome</keyword>
<organism evidence="1 2">
    <name type="scientific">Tenacibaculum phage Gundel_1</name>
    <dbReference type="NCBI Taxonomy" id="2745672"/>
    <lineage>
        <taxon>Viruses</taxon>
        <taxon>Duplodnaviria</taxon>
        <taxon>Heunggongvirae</taxon>
        <taxon>Uroviricota</taxon>
        <taxon>Caudoviricetes</taxon>
        <taxon>Pachyviridae</taxon>
        <taxon>Gundelvirus</taxon>
        <taxon>Gundelvirus Gundel</taxon>
    </lineage>
</organism>